<dbReference type="Proteomes" id="UP001253595">
    <property type="component" value="Unassembled WGS sequence"/>
</dbReference>
<evidence type="ECO:0000313" key="3">
    <source>
        <dbReference type="Proteomes" id="UP001253595"/>
    </source>
</evidence>
<feature type="transmembrane region" description="Helical" evidence="1">
    <location>
        <begin position="35"/>
        <end position="54"/>
    </location>
</feature>
<evidence type="ECO:0000256" key="1">
    <source>
        <dbReference type="SAM" id="Phobius"/>
    </source>
</evidence>
<dbReference type="EMBL" id="JAVDVX010000007">
    <property type="protein sequence ID" value="MDR7091591.1"/>
    <property type="molecule type" value="Genomic_DNA"/>
</dbReference>
<feature type="transmembrane region" description="Helical" evidence="1">
    <location>
        <begin position="66"/>
        <end position="85"/>
    </location>
</feature>
<dbReference type="RefSeq" id="WP_310075041.1">
    <property type="nucleotide sequence ID" value="NZ_JAVDVX010000007.1"/>
</dbReference>
<accession>A0ABU1V2B2</accession>
<keyword evidence="3" id="KW-1185">Reference proteome</keyword>
<name>A0ABU1V2B2_9GAMM</name>
<keyword evidence="1" id="KW-0472">Membrane</keyword>
<protein>
    <submittedName>
        <fullName evidence="2">Fatty-acid desaturase</fullName>
    </submittedName>
</protein>
<keyword evidence="1" id="KW-1133">Transmembrane helix</keyword>
<sequence>MHTLMVLVGGFVLLFFCQLVARVFAGAGVKPMAKAELLFIPLWFVIAAINMWIGINHAGYTFMQELPIFLLVFGVPAAAALLTWWRLTHLQKGK</sequence>
<reference evidence="2 3" key="1">
    <citation type="submission" date="2023-07" db="EMBL/GenBank/DDBJ databases">
        <title>Sorghum-associated microbial communities from plants grown in Nebraska, USA.</title>
        <authorList>
            <person name="Schachtman D."/>
        </authorList>
    </citation>
    <scope>NUCLEOTIDE SEQUENCE [LARGE SCALE GENOMIC DNA]</scope>
    <source>
        <strain evidence="2 3">BE190</strain>
    </source>
</reference>
<organism evidence="2 3">
    <name type="scientific">Cellvibrio fibrivorans</name>
    <dbReference type="NCBI Taxonomy" id="126350"/>
    <lineage>
        <taxon>Bacteria</taxon>
        <taxon>Pseudomonadati</taxon>
        <taxon>Pseudomonadota</taxon>
        <taxon>Gammaproteobacteria</taxon>
        <taxon>Cellvibrionales</taxon>
        <taxon>Cellvibrionaceae</taxon>
        <taxon>Cellvibrio</taxon>
    </lineage>
</organism>
<proteinExistence type="predicted"/>
<evidence type="ECO:0000313" key="2">
    <source>
        <dbReference type="EMBL" id="MDR7091591.1"/>
    </source>
</evidence>
<keyword evidence="1" id="KW-0812">Transmembrane</keyword>
<gene>
    <name evidence="2" type="ORF">J2X05_003626</name>
</gene>
<comment type="caution">
    <text evidence="2">The sequence shown here is derived from an EMBL/GenBank/DDBJ whole genome shotgun (WGS) entry which is preliminary data.</text>
</comment>